<evidence type="ECO:0000313" key="3">
    <source>
        <dbReference type="Proteomes" id="UP000291084"/>
    </source>
</evidence>
<feature type="non-terminal residue" evidence="2">
    <location>
        <position position="1"/>
    </location>
</feature>
<keyword evidence="3" id="KW-1185">Reference proteome</keyword>
<dbReference type="AlphaFoldDB" id="A0A0S3T314"/>
<name>A0A0S3T314_PHAAN</name>
<reference evidence="2 3" key="1">
    <citation type="journal article" date="2015" name="Sci. Rep.">
        <title>The power of single molecule real-time sequencing technology in the de novo assembly of a eukaryotic genome.</title>
        <authorList>
            <person name="Sakai H."/>
            <person name="Naito K."/>
            <person name="Ogiso-Tanaka E."/>
            <person name="Takahashi Y."/>
            <person name="Iseki K."/>
            <person name="Muto C."/>
            <person name="Satou K."/>
            <person name="Teruya K."/>
            <person name="Shiroma A."/>
            <person name="Shimoji M."/>
            <person name="Hirano T."/>
            <person name="Itoh T."/>
            <person name="Kaga A."/>
            <person name="Tomooka N."/>
        </authorList>
    </citation>
    <scope>NUCLEOTIDE SEQUENCE [LARGE SCALE GENOMIC DNA]</scope>
    <source>
        <strain evidence="3">cv. Shumari</strain>
    </source>
</reference>
<gene>
    <name evidence="2" type="primary">Vigan.10G100200</name>
    <name evidence="2" type="ORF">VIGAN_10100200</name>
</gene>
<evidence type="ECO:0000313" key="2">
    <source>
        <dbReference type="EMBL" id="BAT99550.1"/>
    </source>
</evidence>
<dbReference type="Pfam" id="PF14363">
    <property type="entry name" value="AAA_assoc"/>
    <property type="match status" value="1"/>
</dbReference>
<dbReference type="InterPro" id="IPR025753">
    <property type="entry name" value="AAA_N_dom"/>
</dbReference>
<dbReference type="EMBL" id="AP015043">
    <property type="protein sequence ID" value="BAT99550.1"/>
    <property type="molecule type" value="Genomic_DNA"/>
</dbReference>
<organism evidence="2 3">
    <name type="scientific">Vigna angularis var. angularis</name>
    <dbReference type="NCBI Taxonomy" id="157739"/>
    <lineage>
        <taxon>Eukaryota</taxon>
        <taxon>Viridiplantae</taxon>
        <taxon>Streptophyta</taxon>
        <taxon>Embryophyta</taxon>
        <taxon>Tracheophyta</taxon>
        <taxon>Spermatophyta</taxon>
        <taxon>Magnoliopsida</taxon>
        <taxon>eudicotyledons</taxon>
        <taxon>Gunneridae</taxon>
        <taxon>Pentapetalae</taxon>
        <taxon>rosids</taxon>
        <taxon>fabids</taxon>
        <taxon>Fabales</taxon>
        <taxon>Fabaceae</taxon>
        <taxon>Papilionoideae</taxon>
        <taxon>50 kb inversion clade</taxon>
        <taxon>NPAAA clade</taxon>
        <taxon>indigoferoid/millettioid clade</taxon>
        <taxon>Phaseoleae</taxon>
        <taxon>Vigna</taxon>
    </lineage>
</organism>
<proteinExistence type="predicted"/>
<evidence type="ECO:0000259" key="1">
    <source>
        <dbReference type="Pfam" id="PF14363"/>
    </source>
</evidence>
<protein>
    <recommendedName>
        <fullName evidence="1">AAA-type ATPase N-terminal domain-containing protein</fullName>
    </recommendedName>
</protein>
<feature type="domain" description="AAA-type ATPase N-terminal" evidence="1">
    <location>
        <begin position="2"/>
        <end position="52"/>
    </location>
</feature>
<sequence length="80" mass="9136">LYLNAANHAPGAACRRLTLSRSPSSYRISFVVAPNHTIHDAFRGQRVTWTHHVETTQDSLEEKRSFTLHLPKRYHHSGCV</sequence>
<accession>A0A0S3T314</accession>
<dbReference type="Proteomes" id="UP000291084">
    <property type="component" value="Chromosome 10"/>
</dbReference>